<reference evidence="4 5" key="1">
    <citation type="journal article" date="2011" name="Proc. Natl. Acad. Sci. U.S.A.">
        <title>Genetic diversity and population structure of the endangered marsupial Sarcophilus harrisii (Tasmanian devil).</title>
        <authorList>
            <person name="Miller W."/>
            <person name="Hayes V.M."/>
            <person name="Ratan A."/>
            <person name="Petersen D.C."/>
            <person name="Wittekindt N.E."/>
            <person name="Miller J."/>
            <person name="Walenz B."/>
            <person name="Knight J."/>
            <person name="Qi J."/>
            <person name="Zhao F."/>
            <person name="Wang Q."/>
            <person name="Bedoya-Reina O.C."/>
            <person name="Katiyar N."/>
            <person name="Tomsho L.P."/>
            <person name="Kasson L.M."/>
            <person name="Hardie R.A."/>
            <person name="Woodbridge P."/>
            <person name="Tindall E.A."/>
            <person name="Bertelsen M.F."/>
            <person name="Dixon D."/>
            <person name="Pyecroft S."/>
            <person name="Helgen K.M."/>
            <person name="Lesk A.M."/>
            <person name="Pringle T.H."/>
            <person name="Patterson N."/>
            <person name="Zhang Y."/>
            <person name="Kreiss A."/>
            <person name="Woods G.M."/>
            <person name="Jones M.E."/>
            <person name="Schuster S.C."/>
        </authorList>
    </citation>
    <scope>NUCLEOTIDE SEQUENCE [LARGE SCALE GENOMIC DNA]</scope>
</reference>
<dbReference type="RefSeq" id="XP_031798564.1">
    <property type="nucleotide sequence ID" value="XM_031942704.1"/>
</dbReference>
<dbReference type="InterPro" id="IPR032771">
    <property type="entry name" value="DUF4527"/>
</dbReference>
<evidence type="ECO:0000256" key="1">
    <source>
        <dbReference type="SAM" id="Coils"/>
    </source>
</evidence>
<dbReference type="Pfam" id="PF25523">
    <property type="entry name" value="Ig_RIMBP2"/>
    <property type="match status" value="1"/>
</dbReference>
<reference evidence="4" key="3">
    <citation type="submission" date="2025-09" db="UniProtKB">
        <authorList>
            <consortium name="Ensembl"/>
        </authorList>
    </citation>
    <scope>IDENTIFICATION</scope>
</reference>
<feature type="region of interest" description="Disordered" evidence="2">
    <location>
        <begin position="1555"/>
        <end position="1593"/>
    </location>
</feature>
<evidence type="ECO:0000313" key="4">
    <source>
        <dbReference type="Ensembl" id="ENSSHAP00000044772.1"/>
    </source>
</evidence>
<dbReference type="PANTHER" id="PTHR36866:SF1">
    <property type="entry name" value="GENE 1043-RELATED"/>
    <property type="match status" value="1"/>
</dbReference>
<feature type="region of interest" description="Disordered" evidence="2">
    <location>
        <begin position="529"/>
        <end position="548"/>
    </location>
</feature>
<feature type="region of interest" description="Disordered" evidence="2">
    <location>
        <begin position="1787"/>
        <end position="1809"/>
    </location>
</feature>
<sequence length="1899" mass="215416">MDASAHGGKERKFCYHVKAPTEDKFDTMNLNVKIDTSWVFQDAEDTDNAHSGLSEGAKSSEEDAGSLKKQLETSEQKLRTAVEKHVRSESRLRNRIEELELSEQKLLQRVSHLNAQVYQEENAYLQAKEKLEEIQEELTDLVEETERARRAQREKLQQFQEQLHRKDEEVQNLLASFEHYKQNQRQQMAMVREQEGFLKGQVLRLEEEAQRLREATVSLMTELEAGGSQDWDAQSELPLEKCRVEPWYIGEDLTELWAFLEAGECQARRQLAALQQSLMALLAKEESNNQEKEKILRQLQEHRDTVLHLVMNKLEDFQGLGPEWPKEEPADGLQAELGAEAISESRPGTPPKKGAYVSKPSFVQDELLPLKWEAALNPNRNKACQTSFVIETAEGPGPVAGLPEEQDCNWGSFGGMKGSAALMPTGDNLDELLEEVRISDSEQDCLGVTSDPQTVLFLFCGPSSGQFNDDHLFPFNQLSFSRATPEPQNKESFSLSEKSVIPLLMPMVVPPVAGSLTVLEDSFPEELPQSYMTPGTQVPQVPKEPKWRPDEIQSSMNNPQPLFKKGIFRKYTGLPEETLDKREGALELELEEKQRTWLKSQDIFLQNGRNKKENFSGGFSDSNILTNGTKYSKGMEEEERNCFQKTSCCPEQRQKIQISVIQNEGDTYGKRLDFQEGEMKGKSNVWALQKQTQEKSQAGGSAEECGNLTVIVGRNQGYLPKDVHILEEKEKSKANEEKQIEFQNIHAWEEKDKLSGVEKKKGISHEEIVDLGSESHGQCIQKRPEFENEKFFSEELRCSEFRTKSPLLDESCENEILATDIENSSYFLKINELEKEIVNVFQEIFVLEEENESYQQKMKQLEEENWRYSQQLQFLQVEVKVDAHTASADADGKTDVDSSQQLEGGTEYDMIESVKLTKGIDIRTIFVPGKKNENHSKKLPHLKEIIIPNSQLAIWATELNRFPLKTEARESMKNRFFQLISDLQKEQNQVFLEITKLHRTQEMCNQKAYALEEEKERNLKRIDEFEKDKLNLLESITQLRSEQDKYLQLISDLEDCNGENYNEISDLQEENIALKKKLDNLQKTMVDDILEAQEVTRQVTQENQELKTLITDLSFGYKDLVKDLLPGIQDMMKTLKEENEQLLHKIRVMEGKATWETKDIEKISKENEQLKEQIQELLDKTNMVDEGIQVTDFLGQLARDEGLSLEEASVFAKGQKQHPICSDMHRLHVDYKRLNPFLMKEKPEVSTVTQDPSNEWEKKKVDFDKKKKRKSLLEIHKAHESLANSSQLQDIEHIPAEEEPKSSSKLLHHQVLTLKSQLRDQTAIYNELQASQSETRYLQGQLREKIEELKRWKNEVNLAVIPLKAKVASLVQKCRDRNNLVMQLVQELHRHGIENLQLSQTARALVDDVAVASCAAAFVSSDPREACYQSDTKPENTAFGNDQTCLLSPDMNNHLSGYFSSNTSPAADSDPSLRKTHTGSPKLLSGVMDNPRTCQIGVDVGAGLISESSQQETQETCSLSTPPVGDFPLPLKVTSPERILALHWELSHSRDNNYQILPAPSESALSGSSTQPAPVEPSQPTAPCFPEPLGGSSFEEHQWQKRAYKWSDPSWSQTENQHSETERWGRSPRNTIMNNAWTSGDQPDGSPSMTTAENHLSNGLSVSNKGLAPLGEDSDVLERARSLTIKQEAPAPVGSLCIIKIVGQKCLMIGWEKPLVDELGRSNGTFVAGYRIYIDGEFHKYLVSSAWTKTLLENLDLSVPFSISVQTVGTGGLVSEKVHIEFNHHANKGTSSSECTLSPDEHARDGRSAEERRWHINKAHNLRAIGILPAEAAAPMRRDWEQTNALRSSPKVLATNHPSCHCCSLLCFNAFSEFSQNSNQRNKKVHAGFFLPSFLLQSH</sequence>
<dbReference type="KEGG" id="shr:100922406"/>
<dbReference type="GeneID" id="100922406"/>
<feature type="compositionally biased region" description="Polar residues" evidence="2">
    <location>
        <begin position="530"/>
        <end position="539"/>
    </location>
</feature>
<dbReference type="InterPro" id="IPR013783">
    <property type="entry name" value="Ig-like_fold"/>
</dbReference>
<evidence type="ECO:0000313" key="5">
    <source>
        <dbReference type="Proteomes" id="UP000007648"/>
    </source>
</evidence>
<feature type="compositionally biased region" description="Polar residues" evidence="2">
    <location>
        <begin position="1457"/>
        <end position="1466"/>
    </location>
</feature>
<feature type="coiled-coil region" evidence="1">
    <location>
        <begin position="830"/>
        <end position="878"/>
    </location>
</feature>
<dbReference type="Pfam" id="PF15030">
    <property type="entry name" value="DUF4527"/>
    <property type="match status" value="1"/>
</dbReference>
<feature type="compositionally biased region" description="Basic and acidic residues" evidence="2">
    <location>
        <begin position="58"/>
        <end position="82"/>
    </location>
</feature>
<dbReference type="Proteomes" id="UP000007648">
    <property type="component" value="Unassembled WGS sequence"/>
</dbReference>
<gene>
    <name evidence="4" type="primary">C6H4orf50</name>
</gene>
<feature type="domain" description="RIMS-binding protein 1/2/3 Fn3" evidence="3">
    <location>
        <begin position="1695"/>
        <end position="1786"/>
    </location>
</feature>
<feature type="region of interest" description="Disordered" evidence="2">
    <location>
        <begin position="47"/>
        <end position="82"/>
    </location>
</feature>
<feature type="compositionally biased region" description="Polar residues" evidence="2">
    <location>
        <begin position="1628"/>
        <end position="1664"/>
    </location>
</feature>
<evidence type="ECO:0000259" key="3">
    <source>
        <dbReference type="Pfam" id="PF25523"/>
    </source>
</evidence>
<keyword evidence="1" id="KW-0175">Coiled coil</keyword>
<feature type="compositionally biased region" description="Basic and acidic residues" evidence="2">
    <location>
        <begin position="1799"/>
        <end position="1809"/>
    </location>
</feature>
<feature type="compositionally biased region" description="Polar residues" evidence="2">
    <location>
        <begin position="1563"/>
        <end position="1572"/>
    </location>
</feature>
<dbReference type="RefSeq" id="XP_031798565.1">
    <property type="nucleotide sequence ID" value="XM_031942705.1"/>
</dbReference>
<reference evidence="4" key="2">
    <citation type="submission" date="2025-08" db="UniProtKB">
        <authorList>
            <consortium name="Ensembl"/>
        </authorList>
    </citation>
    <scope>IDENTIFICATION</scope>
</reference>
<feature type="coiled-coil region" evidence="1">
    <location>
        <begin position="1008"/>
        <end position="1180"/>
    </location>
</feature>
<dbReference type="CTD" id="107131312"/>
<dbReference type="InterPro" id="IPR057884">
    <property type="entry name" value="FN3_RIM-BP1/2/3"/>
</dbReference>
<name>A0A7N4PX38_SARHA</name>
<keyword evidence="5" id="KW-1185">Reference proteome</keyword>
<dbReference type="InParanoid" id="A0A7N4PX38"/>
<proteinExistence type="predicted"/>
<accession>A0A7N4PX38</accession>
<dbReference type="GeneTree" id="ENSGT00390000003220"/>
<dbReference type="Ensembl" id="ENSSHAT00000033160.1">
    <property type="protein sequence ID" value="ENSSHAP00000044772.1"/>
    <property type="gene ID" value="ENSSHAG00000029756.1"/>
</dbReference>
<organism evidence="4 5">
    <name type="scientific">Sarcophilus harrisii</name>
    <name type="common">Tasmanian devil</name>
    <name type="synonym">Sarcophilus laniarius</name>
    <dbReference type="NCBI Taxonomy" id="9305"/>
    <lineage>
        <taxon>Eukaryota</taxon>
        <taxon>Metazoa</taxon>
        <taxon>Chordata</taxon>
        <taxon>Craniata</taxon>
        <taxon>Vertebrata</taxon>
        <taxon>Euteleostomi</taxon>
        <taxon>Mammalia</taxon>
        <taxon>Metatheria</taxon>
        <taxon>Dasyuromorphia</taxon>
        <taxon>Dasyuridae</taxon>
        <taxon>Sarcophilus</taxon>
    </lineage>
</organism>
<dbReference type="Gene3D" id="2.60.40.10">
    <property type="entry name" value="Immunoglobulins"/>
    <property type="match status" value="1"/>
</dbReference>
<evidence type="ECO:0000256" key="2">
    <source>
        <dbReference type="SAM" id="MobiDB-lite"/>
    </source>
</evidence>
<dbReference type="OrthoDB" id="4158657at2759"/>
<protein>
    <recommendedName>
        <fullName evidence="3">RIMS-binding protein 1/2/3 Fn3 domain-containing protein</fullName>
    </recommendedName>
</protein>
<dbReference type="PANTHER" id="PTHR36866">
    <property type="entry name" value="CHROMOSOME 4 OPEN READING FRAME 50"/>
    <property type="match status" value="1"/>
</dbReference>
<feature type="region of interest" description="Disordered" evidence="2">
    <location>
        <begin position="1606"/>
        <end position="1664"/>
    </location>
</feature>
<feature type="region of interest" description="Disordered" evidence="2">
    <location>
        <begin position="1457"/>
        <end position="1488"/>
    </location>
</feature>